<feature type="region of interest" description="Disordered" evidence="1">
    <location>
        <begin position="535"/>
        <end position="560"/>
    </location>
</feature>
<organism evidence="2 3">
    <name type="scientific">Lachancea nothofagi CBS 11611</name>
    <dbReference type="NCBI Taxonomy" id="1266666"/>
    <lineage>
        <taxon>Eukaryota</taxon>
        <taxon>Fungi</taxon>
        <taxon>Dikarya</taxon>
        <taxon>Ascomycota</taxon>
        <taxon>Saccharomycotina</taxon>
        <taxon>Saccharomycetes</taxon>
        <taxon>Saccharomycetales</taxon>
        <taxon>Saccharomycetaceae</taxon>
        <taxon>Lachancea</taxon>
    </lineage>
</organism>
<reference evidence="3" key="1">
    <citation type="submission" date="2016-03" db="EMBL/GenBank/DDBJ databases">
        <authorList>
            <person name="Devillers Hugo."/>
        </authorList>
    </citation>
    <scope>NUCLEOTIDE SEQUENCE [LARGE SCALE GENOMIC DNA]</scope>
</reference>
<dbReference type="AlphaFoldDB" id="A0A1G4J831"/>
<proteinExistence type="predicted"/>
<dbReference type="Proteomes" id="UP000189911">
    <property type="component" value="Chromosome C"/>
</dbReference>
<evidence type="ECO:0000313" key="2">
    <source>
        <dbReference type="EMBL" id="SCU86111.1"/>
    </source>
</evidence>
<evidence type="ECO:0000256" key="1">
    <source>
        <dbReference type="SAM" id="MobiDB-lite"/>
    </source>
</evidence>
<feature type="region of interest" description="Disordered" evidence="1">
    <location>
        <begin position="608"/>
        <end position="655"/>
    </location>
</feature>
<sequence length="676" mass="77950">MKRALEIEQVHLEDYLEEFQLQQLSKSIPGPAVDPDLAHNWHYQYVVSWLYNVCDSAFTAEQGKPFFSNIAFDEKLLLQDLKNQFEENLYTEILEQLLKTVTQNKKAQLKEWDVAMKYNLAQWDAVLWYSQDQSLKFRTLSVGQQFDVLYACVKYIERKNQGFRMYLSSHLHMFQFPECVLGERHSLYVLPGGKVVERTMAANENAELRVPIKFRNCSVRYENEDQVEVFQLDFGPEIDDYLSHIALNFTVLTATWDEYLEYVKETTDQGLQEFLTQQLPAIADNELNGRRLCGNRERERSMAELLVRRKRSSRLVAREEDTRRRDLEAGWLEKLDERDQCLRARQRAVAKASKAIKDAMWTMLWERFEADVKVEKLRRRTIDSDATSQLQSRENDAQLSDIDLAVLENGPKYHQPLIQVDAPVPEPLKIESLELPDELLITREDLSSLANHGISAAEYTPDSTSWGFQCPCNVVAGLNLNDNDAVRSHTLVCCDSCLRWQHLECQQDNWITLLGEARQRPLQRKDFATVTLGMPQRGQRRSTRHPAVSESKNESENSTDVLLDRPVTRKASPSTNAAVLPETFICGWCMQALEKDLRLAFASELTQTRTQQLKLHEDRERRKKLKEERNKASYSTPTTTTTTTTANANNAAAPAPPFQILQRNALPRTLTLPSQL</sequence>
<keyword evidence="3" id="KW-1185">Reference proteome</keyword>
<dbReference type="EMBL" id="LT598446">
    <property type="protein sequence ID" value="SCU86111.1"/>
    <property type="molecule type" value="Genomic_DNA"/>
</dbReference>
<feature type="compositionally biased region" description="Basic and acidic residues" evidence="1">
    <location>
        <begin position="614"/>
        <end position="631"/>
    </location>
</feature>
<protein>
    <submittedName>
        <fullName evidence="2">LANO_0C06766g1_1</fullName>
    </submittedName>
</protein>
<feature type="compositionally biased region" description="Low complexity" evidence="1">
    <location>
        <begin position="636"/>
        <end position="653"/>
    </location>
</feature>
<gene>
    <name evidence="2" type="ORF">LANO_0C06766G</name>
</gene>
<dbReference type="OrthoDB" id="303107at2759"/>
<evidence type="ECO:0000313" key="3">
    <source>
        <dbReference type="Proteomes" id="UP000189911"/>
    </source>
</evidence>
<name>A0A1G4J831_9SACH</name>
<accession>A0A1G4J831</accession>